<dbReference type="GO" id="GO:0000390">
    <property type="term" value="P:spliceosomal complex disassembly"/>
    <property type="evidence" value="ECO:0007669"/>
    <property type="project" value="InterPro"/>
</dbReference>
<feature type="region of interest" description="Disordered" evidence="3">
    <location>
        <begin position="411"/>
        <end position="447"/>
    </location>
</feature>
<feature type="region of interest" description="Disordered" evidence="3">
    <location>
        <begin position="199"/>
        <end position="221"/>
    </location>
</feature>
<evidence type="ECO:0000256" key="1">
    <source>
        <dbReference type="ARBA" id="ARBA00004123"/>
    </source>
</evidence>
<proteinExistence type="predicted"/>
<dbReference type="PANTHER" id="PTHR12214">
    <property type="entry name" value="GC-RICH SEQUENCE DNA-BINDING FACTOR"/>
    <property type="match status" value="1"/>
</dbReference>
<protein>
    <submittedName>
        <fullName evidence="4">Uncharacterized protein</fullName>
    </submittedName>
</protein>
<sequence>MDSTPPVIFKRSKAKPAPRARELSPENVPTIKDASETAEDSPSTLATKLKNKAKRSKIKSRLSFGADEEEEGDGEVFKVKKSSLSRKMAQGIHPAIIPPTLDQATISVDQGPRYDAAYLQELKASTPTGKPPRTVNVDPYDADMSLDIGDASIQSMDIDIEENATYIPAESSIKVAKEKRERMRTAKATGEDDFISLSVSKREDFSQGPHPESRLMREEDEIGEGDDEFAEYTSAQERIALGKKSRKLEASQRRTAMKELIEDAEEEDEETVEWEQEQLRRGGHRTPEPSSSKVKQVYKAAPIPPAAPIPSLGPALTRLSERLAQLTTSHAKNSATLSSLALERQEVESREVEMRELVEKAEEKRAWFSSFKDWTESVAGFLDEKYPPLEKLEEEHFSLLKERFDMISKRRKDDNEDDLATFIGPLPDAPPAQSEEADDPGRVIPPVNPALQRRMRRVARTARRQIRSARRPEAEEEGYSTDSSLAPHDTSAYNEAHQSLTSRSKEILSDVKAAEFRDPGKGRWGTWRERYSDSYVGAWGGLGVVSVWEFWVRLECVGWDCIEDKRSLDTFKWYKGLYEYSRPGEGADVENRELGPDGDLVASMISTAIIPYVCKVIDNGALDVYSSQHMRRIIDLAEEIEASLDSGALKFQTLLKSVMVAFEKAVAELSESITKYTSSHQRLSGFNPDSIPSRRRFLNRCVKLLTNMLRWRKYTKERFGLGSLITRYVEDCIVVIARTGWDVGGEEIISKVNGPKALAHGINSKSTTTLNMNVMNIFGRVNSGEFQWIIAGVFINLECWRMLEIVSYRDASKITDMFGNPPPVRDSSAECIAWSARSPRANQRCRAVSALED</sequence>
<feature type="region of interest" description="Disordered" evidence="3">
    <location>
        <begin position="262"/>
        <end position="297"/>
    </location>
</feature>
<feature type="compositionally biased region" description="Basic and acidic residues" evidence="3">
    <location>
        <begin position="200"/>
        <end position="217"/>
    </location>
</feature>
<dbReference type="PANTHER" id="PTHR12214:SF0">
    <property type="entry name" value="LD29489P"/>
    <property type="match status" value="1"/>
</dbReference>
<feature type="compositionally biased region" description="Acidic residues" evidence="3">
    <location>
        <begin position="262"/>
        <end position="276"/>
    </location>
</feature>
<name>A0A8H4VR75_9AGAR</name>
<dbReference type="AlphaFoldDB" id="A0A8H4VR75"/>
<feature type="region of interest" description="Disordered" evidence="3">
    <location>
        <begin position="462"/>
        <end position="488"/>
    </location>
</feature>
<dbReference type="GO" id="GO:0071008">
    <property type="term" value="C:U2-type post-mRNA release spliceosomal complex"/>
    <property type="evidence" value="ECO:0007669"/>
    <property type="project" value="InterPro"/>
</dbReference>
<dbReference type="Pfam" id="PF15458">
    <property type="entry name" value="NTR2"/>
    <property type="match status" value="1"/>
</dbReference>
<keyword evidence="2" id="KW-0539">Nucleus</keyword>
<evidence type="ECO:0000256" key="3">
    <source>
        <dbReference type="SAM" id="MobiDB-lite"/>
    </source>
</evidence>
<dbReference type="Proteomes" id="UP000521872">
    <property type="component" value="Unassembled WGS sequence"/>
</dbReference>
<comment type="subcellular location">
    <subcellularLocation>
        <location evidence="1">Nucleus</location>
    </subcellularLocation>
</comment>
<dbReference type="InterPro" id="IPR012890">
    <property type="entry name" value="GCFC2-like"/>
</dbReference>
<keyword evidence="5" id="KW-1185">Reference proteome</keyword>
<accession>A0A8H4VR75</accession>
<feature type="compositionally biased region" description="Basic residues" evidence="3">
    <location>
        <begin position="49"/>
        <end position="60"/>
    </location>
</feature>
<dbReference type="GO" id="GO:0003677">
    <property type="term" value="F:DNA binding"/>
    <property type="evidence" value="ECO:0007669"/>
    <property type="project" value="InterPro"/>
</dbReference>
<organism evidence="4 5">
    <name type="scientific">Agrocybe pediades</name>
    <dbReference type="NCBI Taxonomy" id="84607"/>
    <lineage>
        <taxon>Eukaryota</taxon>
        <taxon>Fungi</taxon>
        <taxon>Dikarya</taxon>
        <taxon>Basidiomycota</taxon>
        <taxon>Agaricomycotina</taxon>
        <taxon>Agaricomycetes</taxon>
        <taxon>Agaricomycetidae</taxon>
        <taxon>Agaricales</taxon>
        <taxon>Agaricineae</taxon>
        <taxon>Strophariaceae</taxon>
        <taxon>Agrocybe</taxon>
    </lineage>
</organism>
<gene>
    <name evidence="4" type="ORF">D9613_005827</name>
</gene>
<dbReference type="InterPro" id="IPR028211">
    <property type="entry name" value="Ntr2"/>
</dbReference>
<evidence type="ECO:0000313" key="5">
    <source>
        <dbReference type="Proteomes" id="UP000521872"/>
    </source>
</evidence>
<reference evidence="4 5" key="1">
    <citation type="submission" date="2019-12" db="EMBL/GenBank/DDBJ databases">
        <authorList>
            <person name="Floudas D."/>
            <person name="Bentzer J."/>
            <person name="Ahren D."/>
            <person name="Johansson T."/>
            <person name="Persson P."/>
            <person name="Tunlid A."/>
        </authorList>
    </citation>
    <scope>NUCLEOTIDE SEQUENCE [LARGE SCALE GENOMIC DNA]</scope>
    <source>
        <strain evidence="4 5">CBS 102.39</strain>
    </source>
</reference>
<evidence type="ECO:0000256" key="2">
    <source>
        <dbReference type="ARBA" id="ARBA00023242"/>
    </source>
</evidence>
<feature type="region of interest" description="Disordered" evidence="3">
    <location>
        <begin position="1"/>
        <end position="76"/>
    </location>
</feature>
<evidence type="ECO:0000313" key="4">
    <source>
        <dbReference type="EMBL" id="KAF4617355.1"/>
    </source>
</evidence>
<comment type="caution">
    <text evidence="4">The sequence shown here is derived from an EMBL/GenBank/DDBJ whole genome shotgun (WGS) entry which is preliminary data.</text>
</comment>
<dbReference type="EMBL" id="JAACJL010000030">
    <property type="protein sequence ID" value="KAF4617355.1"/>
    <property type="molecule type" value="Genomic_DNA"/>
</dbReference>